<gene>
    <name evidence="2" type="ORF">GCM10009749_29790</name>
</gene>
<dbReference type="InterPro" id="IPR052920">
    <property type="entry name" value="DNA-binding_regulatory"/>
</dbReference>
<comment type="caution">
    <text evidence="2">The sequence shown here is derived from an EMBL/GenBank/DDBJ whole genome shotgun (WGS) entry which is preliminary data.</text>
</comment>
<evidence type="ECO:0000313" key="2">
    <source>
        <dbReference type="EMBL" id="GAA1817756.1"/>
    </source>
</evidence>
<evidence type="ECO:0000259" key="1">
    <source>
        <dbReference type="Pfam" id="PF12697"/>
    </source>
</evidence>
<reference evidence="2 3" key="1">
    <citation type="journal article" date="2019" name="Int. J. Syst. Evol. Microbiol.">
        <title>The Global Catalogue of Microorganisms (GCM) 10K type strain sequencing project: providing services to taxonomists for standard genome sequencing and annotation.</title>
        <authorList>
            <consortium name="The Broad Institute Genomics Platform"/>
            <consortium name="The Broad Institute Genome Sequencing Center for Infectious Disease"/>
            <person name="Wu L."/>
            <person name="Ma J."/>
        </authorList>
    </citation>
    <scope>NUCLEOTIDE SEQUENCE [LARGE SCALE GENOMIC DNA]</scope>
    <source>
        <strain evidence="2 3">JCM 14322</strain>
    </source>
</reference>
<accession>A0ABN2MB33</accession>
<dbReference type="Gene3D" id="3.40.50.1820">
    <property type="entry name" value="alpha/beta hydrolase"/>
    <property type="match status" value="1"/>
</dbReference>
<dbReference type="PANTHER" id="PTHR43358:SF4">
    <property type="entry name" value="ALPHA_BETA HYDROLASE FOLD-1 DOMAIN-CONTAINING PROTEIN"/>
    <property type="match status" value="1"/>
</dbReference>
<protein>
    <submittedName>
        <fullName evidence="2">Alpha/beta fold hydrolase</fullName>
    </submittedName>
</protein>
<dbReference type="Pfam" id="PF12697">
    <property type="entry name" value="Abhydrolase_6"/>
    <property type="match status" value="1"/>
</dbReference>
<feature type="domain" description="AB hydrolase-1" evidence="1">
    <location>
        <begin position="157"/>
        <end position="367"/>
    </location>
</feature>
<dbReference type="GO" id="GO:0016787">
    <property type="term" value="F:hydrolase activity"/>
    <property type="evidence" value="ECO:0007669"/>
    <property type="project" value="UniProtKB-KW"/>
</dbReference>
<dbReference type="RefSeq" id="WP_344297105.1">
    <property type="nucleotide sequence ID" value="NZ_BAAANJ010000015.1"/>
</dbReference>
<sequence length="382" mass="40383">MSKSWAVAGAVASVGVALGSLGLGIARRLTAPVGGRTYDLTIRGVDDSGERPIVALDRTSQTAARGRYCLLLRNGGWVQLSSEVEDLGPGHVGRGVLGEPRAGLHIGERASWSGIYFSSPEDAGLEASDVAILTDAGPAPAWLIRPRTGSSTTWAIHIHGLGSPRAGTLRGAQVAAETGLTSLVVTYRNDGEGPTSGSGRSTLGATEFDDVRAAVHYALDHGASRVILFGWSMGAAIALQLAADSKLRDIVAGLVLESPVLDWVSTIKANCKRSGLPAWTGALAVPWLDNRQLSRIIGLRAPVGLRRFDWITRADELAAPTLILHGSADTSASIGVAARLRDRRSDLVQLERFDADHTLTWNSDPERWRASVSAVLDELVGR</sequence>
<dbReference type="InterPro" id="IPR000073">
    <property type="entry name" value="AB_hydrolase_1"/>
</dbReference>
<dbReference type="EMBL" id="BAAANJ010000015">
    <property type="protein sequence ID" value="GAA1817756.1"/>
    <property type="molecule type" value="Genomic_DNA"/>
</dbReference>
<dbReference type="SUPFAM" id="SSF53474">
    <property type="entry name" value="alpha/beta-Hydrolases"/>
    <property type="match status" value="1"/>
</dbReference>
<keyword evidence="3" id="KW-1185">Reference proteome</keyword>
<dbReference type="PANTHER" id="PTHR43358">
    <property type="entry name" value="ALPHA/BETA-HYDROLASE"/>
    <property type="match status" value="1"/>
</dbReference>
<dbReference type="InterPro" id="IPR029058">
    <property type="entry name" value="AB_hydrolase_fold"/>
</dbReference>
<proteinExistence type="predicted"/>
<keyword evidence="2" id="KW-0378">Hydrolase</keyword>
<evidence type="ECO:0000313" key="3">
    <source>
        <dbReference type="Proteomes" id="UP001500002"/>
    </source>
</evidence>
<dbReference type="Proteomes" id="UP001500002">
    <property type="component" value="Unassembled WGS sequence"/>
</dbReference>
<organism evidence="2 3">
    <name type="scientific">Agromyces neolithicus</name>
    <dbReference type="NCBI Taxonomy" id="269420"/>
    <lineage>
        <taxon>Bacteria</taxon>
        <taxon>Bacillati</taxon>
        <taxon>Actinomycetota</taxon>
        <taxon>Actinomycetes</taxon>
        <taxon>Micrococcales</taxon>
        <taxon>Microbacteriaceae</taxon>
        <taxon>Agromyces</taxon>
    </lineage>
</organism>
<name>A0ABN2MB33_9MICO</name>